<accession>A0A2P5DWD6</accession>
<organism evidence="2 3">
    <name type="scientific">Parasponia andersonii</name>
    <name type="common">Sponia andersonii</name>
    <dbReference type="NCBI Taxonomy" id="3476"/>
    <lineage>
        <taxon>Eukaryota</taxon>
        <taxon>Viridiplantae</taxon>
        <taxon>Streptophyta</taxon>
        <taxon>Embryophyta</taxon>
        <taxon>Tracheophyta</taxon>
        <taxon>Spermatophyta</taxon>
        <taxon>Magnoliopsida</taxon>
        <taxon>eudicotyledons</taxon>
        <taxon>Gunneridae</taxon>
        <taxon>Pentapetalae</taxon>
        <taxon>rosids</taxon>
        <taxon>fabids</taxon>
        <taxon>Rosales</taxon>
        <taxon>Cannabaceae</taxon>
        <taxon>Parasponia</taxon>
    </lineage>
</organism>
<evidence type="ECO:0000313" key="2">
    <source>
        <dbReference type="EMBL" id="PON77579.1"/>
    </source>
</evidence>
<keyword evidence="1" id="KW-0812">Transmembrane</keyword>
<protein>
    <submittedName>
        <fullName evidence="2">Uncharacterized protein</fullName>
    </submittedName>
</protein>
<proteinExistence type="predicted"/>
<comment type="caution">
    <text evidence="2">The sequence shown here is derived from an EMBL/GenBank/DDBJ whole genome shotgun (WGS) entry which is preliminary data.</text>
</comment>
<keyword evidence="3" id="KW-1185">Reference proteome</keyword>
<name>A0A2P5DWD6_PARAD</name>
<sequence length="106" mass="11404">MSHPSSQSNIDEIENQINAAAICGYADGTCLGHREEGFVKDHEQFEAAPLFFIVFMDLTFSWFALVKKKKGLKANQLVVNLIGLSGYAVVAGEARAASAGLKNSKA</sequence>
<keyword evidence="1" id="KW-1133">Transmembrane helix</keyword>
<dbReference type="EMBL" id="JXTB01000013">
    <property type="protein sequence ID" value="PON77579.1"/>
    <property type="molecule type" value="Genomic_DNA"/>
</dbReference>
<dbReference type="AlphaFoldDB" id="A0A2P5DWD6"/>
<reference evidence="3" key="1">
    <citation type="submission" date="2016-06" db="EMBL/GenBank/DDBJ databases">
        <title>Parallel loss of symbiosis genes in relatives of nitrogen-fixing non-legume Parasponia.</title>
        <authorList>
            <person name="Van Velzen R."/>
            <person name="Holmer R."/>
            <person name="Bu F."/>
            <person name="Rutten L."/>
            <person name="Van Zeijl A."/>
            <person name="Liu W."/>
            <person name="Santuari L."/>
            <person name="Cao Q."/>
            <person name="Sharma T."/>
            <person name="Shen D."/>
            <person name="Roswanjaya Y."/>
            <person name="Wardhani T."/>
            <person name="Kalhor M.S."/>
            <person name="Jansen J."/>
            <person name="Van den Hoogen J."/>
            <person name="Gungor B."/>
            <person name="Hartog M."/>
            <person name="Hontelez J."/>
            <person name="Verver J."/>
            <person name="Yang W.-C."/>
            <person name="Schijlen E."/>
            <person name="Repin R."/>
            <person name="Schilthuizen M."/>
            <person name="Schranz E."/>
            <person name="Heidstra R."/>
            <person name="Miyata K."/>
            <person name="Fedorova E."/>
            <person name="Kohlen W."/>
            <person name="Bisseling T."/>
            <person name="Smit S."/>
            <person name="Geurts R."/>
        </authorList>
    </citation>
    <scope>NUCLEOTIDE SEQUENCE [LARGE SCALE GENOMIC DNA]</scope>
    <source>
        <strain evidence="3">cv. WU1-14</strain>
    </source>
</reference>
<keyword evidence="1" id="KW-0472">Membrane</keyword>
<evidence type="ECO:0000256" key="1">
    <source>
        <dbReference type="SAM" id="Phobius"/>
    </source>
</evidence>
<feature type="transmembrane region" description="Helical" evidence="1">
    <location>
        <begin position="47"/>
        <end position="66"/>
    </location>
</feature>
<dbReference type="Proteomes" id="UP000237105">
    <property type="component" value="Unassembled WGS sequence"/>
</dbReference>
<evidence type="ECO:0000313" key="3">
    <source>
        <dbReference type="Proteomes" id="UP000237105"/>
    </source>
</evidence>
<gene>
    <name evidence="2" type="ORF">PanWU01x14_027400</name>
</gene>